<keyword evidence="4" id="KW-0472">Membrane</keyword>
<dbReference type="Proteomes" id="UP001589700">
    <property type="component" value="Unassembled WGS sequence"/>
</dbReference>
<sequence length="139" mass="15453">MESIQDRPTLDVITVEYRELAGQIKDVISEIVPGGQWGQYSADKKPSCRENKGDDDPRALRLISASWGLDARPTSEQWDLIRERVTPLLREHGFTTVAMDTKVHEGAVFKVAGPYEGSDFSISYQTDIALSFATGCHLP</sequence>
<evidence type="ECO:0000256" key="2">
    <source>
        <dbReference type="ARBA" id="ARBA00022475"/>
    </source>
</evidence>
<proteinExistence type="predicted"/>
<protein>
    <submittedName>
        <fullName evidence="7">LppA family lipoprotein</fullName>
    </submittedName>
</protein>
<dbReference type="InterPro" id="IPR032018">
    <property type="entry name" value="LppA/LppB/LprP"/>
</dbReference>
<comment type="caution">
    <text evidence="7">The sequence shown here is derived from an EMBL/GenBank/DDBJ whole genome shotgun (WGS) entry which is preliminary data.</text>
</comment>
<gene>
    <name evidence="7" type="ORF">ACFFVD_00275</name>
</gene>
<evidence type="ECO:0000313" key="8">
    <source>
        <dbReference type="Proteomes" id="UP001589700"/>
    </source>
</evidence>
<keyword evidence="8" id="KW-1185">Reference proteome</keyword>
<evidence type="ECO:0000256" key="6">
    <source>
        <dbReference type="ARBA" id="ARBA00023288"/>
    </source>
</evidence>
<keyword evidence="6 7" id="KW-0449">Lipoprotein</keyword>
<dbReference type="Gene3D" id="3.30.2030.20">
    <property type="match status" value="1"/>
</dbReference>
<dbReference type="EMBL" id="JBHMDY010000001">
    <property type="protein sequence ID" value="MFB9258235.1"/>
    <property type="molecule type" value="Genomic_DNA"/>
</dbReference>
<dbReference type="Pfam" id="PF16708">
    <property type="entry name" value="LppA"/>
    <property type="match status" value="1"/>
</dbReference>
<keyword evidence="3" id="KW-0732">Signal</keyword>
<keyword evidence="5" id="KW-0564">Palmitate</keyword>
<evidence type="ECO:0000256" key="1">
    <source>
        <dbReference type="ARBA" id="ARBA00004193"/>
    </source>
</evidence>
<accession>A0ABV5JMP2</accession>
<evidence type="ECO:0000256" key="5">
    <source>
        <dbReference type="ARBA" id="ARBA00023139"/>
    </source>
</evidence>
<comment type="subcellular location">
    <subcellularLocation>
        <location evidence="1">Cell membrane</location>
        <topology evidence="1">Lipid-anchor</topology>
    </subcellularLocation>
</comment>
<reference evidence="7 8" key="1">
    <citation type="submission" date="2024-09" db="EMBL/GenBank/DDBJ databases">
        <authorList>
            <person name="Sun Q."/>
            <person name="Mori K."/>
        </authorList>
    </citation>
    <scope>NUCLEOTIDE SEQUENCE [LARGE SCALE GENOMIC DNA]</scope>
    <source>
        <strain evidence="7 8">CCM 7659</strain>
    </source>
</reference>
<name>A0ABV5JMP2_9ACTN</name>
<organism evidence="7 8">
    <name type="scientific">Dietzia aerolata</name>
    <dbReference type="NCBI Taxonomy" id="595984"/>
    <lineage>
        <taxon>Bacteria</taxon>
        <taxon>Bacillati</taxon>
        <taxon>Actinomycetota</taxon>
        <taxon>Actinomycetes</taxon>
        <taxon>Mycobacteriales</taxon>
        <taxon>Dietziaceae</taxon>
        <taxon>Dietzia</taxon>
    </lineage>
</organism>
<evidence type="ECO:0000256" key="3">
    <source>
        <dbReference type="ARBA" id="ARBA00022729"/>
    </source>
</evidence>
<evidence type="ECO:0000256" key="4">
    <source>
        <dbReference type="ARBA" id="ARBA00023136"/>
    </source>
</evidence>
<dbReference type="RefSeq" id="WP_182633742.1">
    <property type="nucleotide sequence ID" value="NZ_JAALDM010000339.1"/>
</dbReference>
<evidence type="ECO:0000313" key="7">
    <source>
        <dbReference type="EMBL" id="MFB9258235.1"/>
    </source>
</evidence>
<keyword evidence="2" id="KW-1003">Cell membrane</keyword>